<dbReference type="Gene3D" id="2.80.10.50">
    <property type="match status" value="1"/>
</dbReference>
<evidence type="ECO:0000313" key="2">
    <source>
        <dbReference type="EMBL" id="CAE6535464.1"/>
    </source>
</evidence>
<protein>
    <recommendedName>
        <fullName evidence="4">Ricin B lectin domain-containing protein</fullName>
    </recommendedName>
</protein>
<accession>A0A8H3HPP6</accession>
<proteinExistence type="predicted"/>
<name>A0A8H3HPP6_9AGAM</name>
<reference evidence="2" key="1">
    <citation type="submission" date="2021-01" db="EMBL/GenBank/DDBJ databases">
        <authorList>
            <person name="Kaushik A."/>
        </authorList>
    </citation>
    <scope>NUCLEOTIDE SEQUENCE</scope>
    <source>
        <strain evidence="2">AG6-10EEA</strain>
    </source>
</reference>
<organism evidence="2 3">
    <name type="scientific">Rhizoctonia solani</name>
    <dbReference type="NCBI Taxonomy" id="456999"/>
    <lineage>
        <taxon>Eukaryota</taxon>
        <taxon>Fungi</taxon>
        <taxon>Dikarya</taxon>
        <taxon>Basidiomycota</taxon>
        <taxon>Agaricomycotina</taxon>
        <taxon>Agaricomycetes</taxon>
        <taxon>Cantharellales</taxon>
        <taxon>Ceratobasidiaceae</taxon>
        <taxon>Rhizoctonia</taxon>
    </lineage>
</organism>
<dbReference type="Proteomes" id="UP000663853">
    <property type="component" value="Unassembled WGS sequence"/>
</dbReference>
<evidence type="ECO:0000256" key="1">
    <source>
        <dbReference type="SAM" id="Coils"/>
    </source>
</evidence>
<gene>
    <name evidence="2" type="ORF">RDB_LOCUS177724</name>
</gene>
<dbReference type="AlphaFoldDB" id="A0A8H3HPP6"/>
<evidence type="ECO:0008006" key="4">
    <source>
        <dbReference type="Google" id="ProtNLM"/>
    </source>
</evidence>
<keyword evidence="1" id="KW-0175">Coiled coil</keyword>
<feature type="coiled-coil region" evidence="1">
    <location>
        <begin position="198"/>
        <end position="246"/>
    </location>
</feature>
<dbReference type="EMBL" id="CAJMXA010004132">
    <property type="protein sequence ID" value="CAE6535464.1"/>
    <property type="molecule type" value="Genomic_DNA"/>
</dbReference>
<comment type="caution">
    <text evidence="2">The sequence shown here is derived from an EMBL/GenBank/DDBJ whole genome shotgun (WGS) entry which is preliminary data.</text>
</comment>
<sequence>MGQTQTSSIWDTYETNSDITPGTYRIVHDRTDQVLQLQEDNDKVLILQPRQDQGSDPGLVDDDHWFLLPSGDGFIFKHCRQGTYITGVLLTAASAQSIHMTRYPTTWAILSKKDSDAPQCAITIPIDQHESWLQARYVGLGVTPTGLCIIPLPETEEPDQMWKLERIGDAAIEEDYEYRVCELERELRVANTRWSSGESNLKTMRQELETKEAELENIRDELSNQAIELENVRSELIKQATELREQYKALDAFRDLLDANELIPEERGDVFENEKIREKDEEIYQEDRLQNPKEEAVEGAVLNEQVTQITADEPQYQDTNNASMSNTAVLVPEAALIPEIGTEAVQSSPSPLLDQRLADLGWSFD</sequence>
<evidence type="ECO:0000313" key="3">
    <source>
        <dbReference type="Proteomes" id="UP000663853"/>
    </source>
</evidence>